<evidence type="ECO:0000313" key="2">
    <source>
        <dbReference type="Proteomes" id="UP000823615"/>
    </source>
</evidence>
<accession>A0A9D9DZG7</accession>
<reference evidence="1" key="2">
    <citation type="journal article" date="2021" name="PeerJ">
        <title>Extensive microbial diversity within the chicken gut microbiome revealed by metagenomics and culture.</title>
        <authorList>
            <person name="Gilroy R."/>
            <person name="Ravi A."/>
            <person name="Getino M."/>
            <person name="Pursley I."/>
            <person name="Horton D.L."/>
            <person name="Alikhan N.F."/>
            <person name="Baker D."/>
            <person name="Gharbi K."/>
            <person name="Hall N."/>
            <person name="Watson M."/>
            <person name="Adriaenssens E.M."/>
            <person name="Foster-Nyarko E."/>
            <person name="Jarju S."/>
            <person name="Secka A."/>
            <person name="Antonio M."/>
            <person name="Oren A."/>
            <person name="Chaudhuri R.R."/>
            <person name="La Ragione R."/>
            <person name="Hildebrand F."/>
            <person name="Pallen M.J."/>
        </authorList>
    </citation>
    <scope>NUCLEOTIDE SEQUENCE</scope>
    <source>
        <strain evidence="1">7293</strain>
    </source>
</reference>
<feature type="non-terminal residue" evidence="1">
    <location>
        <position position="93"/>
    </location>
</feature>
<evidence type="ECO:0000313" key="1">
    <source>
        <dbReference type="EMBL" id="MBO8435882.1"/>
    </source>
</evidence>
<dbReference type="Proteomes" id="UP000823615">
    <property type="component" value="Unassembled WGS sequence"/>
</dbReference>
<dbReference type="AlphaFoldDB" id="A0A9D9DZG7"/>
<dbReference type="EMBL" id="JADIMT010000038">
    <property type="protein sequence ID" value="MBO8435882.1"/>
    <property type="molecule type" value="Genomic_DNA"/>
</dbReference>
<proteinExistence type="predicted"/>
<organism evidence="1 2">
    <name type="scientific">Candidatus Ornithospirochaeta stercoripullorum</name>
    <dbReference type="NCBI Taxonomy" id="2840899"/>
    <lineage>
        <taxon>Bacteria</taxon>
        <taxon>Pseudomonadati</taxon>
        <taxon>Spirochaetota</taxon>
        <taxon>Spirochaetia</taxon>
        <taxon>Spirochaetales</taxon>
        <taxon>Spirochaetaceae</taxon>
        <taxon>Spirochaetaceae incertae sedis</taxon>
        <taxon>Candidatus Ornithospirochaeta</taxon>
    </lineage>
</organism>
<protein>
    <submittedName>
        <fullName evidence="1">Uncharacterized protein</fullName>
    </submittedName>
</protein>
<gene>
    <name evidence="1" type="ORF">IAA97_02740</name>
</gene>
<reference evidence="1" key="1">
    <citation type="submission" date="2020-10" db="EMBL/GenBank/DDBJ databases">
        <authorList>
            <person name="Gilroy R."/>
        </authorList>
    </citation>
    <scope>NUCLEOTIDE SEQUENCE</scope>
    <source>
        <strain evidence="1">7293</strain>
    </source>
</reference>
<name>A0A9D9DZG7_9SPIO</name>
<comment type="caution">
    <text evidence="1">The sequence shown here is derived from an EMBL/GenBank/DDBJ whole genome shotgun (WGS) entry which is preliminary data.</text>
</comment>
<sequence length="93" mass="10198">MVVDALANLSKYRTLSESFASLGSLHVEDLPVFRDFMVDKDHTLLFTVESGAITAATTWRESPDSKEVTAAATVKQGCFVLYLPGEPYLVKAE</sequence>